<gene>
    <name evidence="1" type="ORF">GALL_331750</name>
</gene>
<reference evidence="1" key="1">
    <citation type="submission" date="2016-10" db="EMBL/GenBank/DDBJ databases">
        <title>Sequence of Gallionella enrichment culture.</title>
        <authorList>
            <person name="Poehlein A."/>
            <person name="Muehling M."/>
            <person name="Daniel R."/>
        </authorList>
    </citation>
    <scope>NUCLEOTIDE SEQUENCE</scope>
</reference>
<dbReference type="InterPro" id="IPR046653">
    <property type="entry name" value="DUF6765"/>
</dbReference>
<dbReference type="AlphaFoldDB" id="A0A1J5QN54"/>
<sequence>MQSDMHYYATYAMAVLGGIPPEDAQTVAHASQWVDDQNDGEIETYSDGASIQTTPTAHHPVDAGVRAMRGGHRDDARHVWVPFHFIPGCVGDTYADKMLCRKDSEPARDMLAHHLSVPMARNGFGLHLAGIAAHAYADTFSHYGFSGYRSPSNAIEDGSLAFDNLHQSVEKCLRDHYENFKRIVTNSADLGHGGVGTNPDQPYLRWSFRYADGRSSGPRDNPATFLEACHALHGFFARFSEIRYGAGAYPSKPFPERAIAAILAEHLPREQRETLWKDAMRDGLLGSVPVCADYHADDWQPPARADDIRKSNFYLFHCAADYHRSYVLRVLLPSDRYGLVVA</sequence>
<evidence type="ECO:0000313" key="1">
    <source>
        <dbReference type="EMBL" id="OIQ84982.1"/>
    </source>
</evidence>
<name>A0A1J5QN54_9ZZZZ</name>
<protein>
    <submittedName>
        <fullName evidence="1">Uncharacterized protein</fullName>
    </submittedName>
</protein>
<organism evidence="1">
    <name type="scientific">mine drainage metagenome</name>
    <dbReference type="NCBI Taxonomy" id="410659"/>
    <lineage>
        <taxon>unclassified sequences</taxon>
        <taxon>metagenomes</taxon>
        <taxon>ecological metagenomes</taxon>
    </lineage>
</organism>
<dbReference type="EMBL" id="MLJW01000576">
    <property type="protein sequence ID" value="OIQ84982.1"/>
    <property type="molecule type" value="Genomic_DNA"/>
</dbReference>
<comment type="caution">
    <text evidence="1">The sequence shown here is derived from an EMBL/GenBank/DDBJ whole genome shotgun (WGS) entry which is preliminary data.</text>
</comment>
<proteinExistence type="predicted"/>
<dbReference type="Pfam" id="PF20551">
    <property type="entry name" value="DUF6765"/>
    <property type="match status" value="1"/>
</dbReference>
<accession>A0A1J5QN54</accession>